<dbReference type="Proteomes" id="UP000027222">
    <property type="component" value="Unassembled WGS sequence"/>
</dbReference>
<keyword evidence="2" id="KW-1185">Reference proteome</keyword>
<name>A0A067SYE5_GALM3</name>
<accession>A0A067SYE5</accession>
<reference evidence="2" key="1">
    <citation type="journal article" date="2014" name="Proc. Natl. Acad. Sci. U.S.A.">
        <title>Extensive sampling of basidiomycete genomes demonstrates inadequacy of the white-rot/brown-rot paradigm for wood decay fungi.</title>
        <authorList>
            <person name="Riley R."/>
            <person name="Salamov A.A."/>
            <person name="Brown D.W."/>
            <person name="Nagy L.G."/>
            <person name="Floudas D."/>
            <person name="Held B.W."/>
            <person name="Levasseur A."/>
            <person name="Lombard V."/>
            <person name="Morin E."/>
            <person name="Otillar R."/>
            <person name="Lindquist E.A."/>
            <person name="Sun H."/>
            <person name="LaButti K.M."/>
            <person name="Schmutz J."/>
            <person name="Jabbour D."/>
            <person name="Luo H."/>
            <person name="Baker S.E."/>
            <person name="Pisabarro A.G."/>
            <person name="Walton J.D."/>
            <person name="Blanchette R.A."/>
            <person name="Henrissat B."/>
            <person name="Martin F."/>
            <person name="Cullen D."/>
            <person name="Hibbett D.S."/>
            <person name="Grigoriev I.V."/>
        </authorList>
    </citation>
    <scope>NUCLEOTIDE SEQUENCE [LARGE SCALE GENOMIC DNA]</scope>
    <source>
        <strain evidence="2">CBS 339.88</strain>
    </source>
</reference>
<organism evidence="1 2">
    <name type="scientific">Galerina marginata (strain CBS 339.88)</name>
    <dbReference type="NCBI Taxonomy" id="685588"/>
    <lineage>
        <taxon>Eukaryota</taxon>
        <taxon>Fungi</taxon>
        <taxon>Dikarya</taxon>
        <taxon>Basidiomycota</taxon>
        <taxon>Agaricomycotina</taxon>
        <taxon>Agaricomycetes</taxon>
        <taxon>Agaricomycetidae</taxon>
        <taxon>Agaricales</taxon>
        <taxon>Agaricineae</taxon>
        <taxon>Strophariaceae</taxon>
        <taxon>Galerina</taxon>
    </lineage>
</organism>
<dbReference type="HOGENOM" id="CLU_2886046_0_0_1"/>
<sequence length="64" mass="7084">MISTQEHKVLRYSRELAAYTLRQFSLARSSLDNKDSAAISKLPAAYSRVARAEKLAVTGQITCP</sequence>
<protein>
    <submittedName>
        <fullName evidence="1">Uncharacterized protein</fullName>
    </submittedName>
</protein>
<evidence type="ECO:0000313" key="1">
    <source>
        <dbReference type="EMBL" id="KDR75082.1"/>
    </source>
</evidence>
<evidence type="ECO:0000313" key="2">
    <source>
        <dbReference type="Proteomes" id="UP000027222"/>
    </source>
</evidence>
<proteinExistence type="predicted"/>
<dbReference type="AlphaFoldDB" id="A0A067SYE5"/>
<dbReference type="EMBL" id="KL142381">
    <property type="protein sequence ID" value="KDR75082.1"/>
    <property type="molecule type" value="Genomic_DNA"/>
</dbReference>
<dbReference type="OrthoDB" id="3262732at2759"/>
<gene>
    <name evidence="1" type="ORF">GALMADRAFT_248968</name>
</gene>